<dbReference type="InterPro" id="IPR024165">
    <property type="entry name" value="Kan/Strep_kinase"/>
</dbReference>
<keyword evidence="4 7" id="KW-0418">Kinase</keyword>
<dbReference type="STRING" id="1121345.SAMN02745217_04525"/>
<comment type="similarity">
    <text evidence="1 7">Belongs to the aminoglycoside phosphotransferase family.</text>
</comment>
<dbReference type="InterPro" id="IPR011009">
    <property type="entry name" value="Kinase-like_dom_sf"/>
</dbReference>
<keyword evidence="9" id="KW-0479">Metal-binding</keyword>
<evidence type="ECO:0000256" key="3">
    <source>
        <dbReference type="ARBA" id="ARBA00022741"/>
    </source>
</evidence>
<feature type="domain" description="Aminoglycoside phosphotransferase" evidence="10">
    <location>
        <begin position="35"/>
        <end position="227"/>
    </location>
</feature>
<dbReference type="InterPro" id="IPR002575">
    <property type="entry name" value="Aminoglycoside_PTrfase"/>
</dbReference>
<keyword evidence="6 7" id="KW-0046">Antibiotic resistance</keyword>
<gene>
    <name evidence="11" type="ORF">SAMN02745217_04525</name>
</gene>
<dbReference type="EMBL" id="FRFD01000017">
    <property type="protein sequence ID" value="SHO54086.1"/>
    <property type="molecule type" value="Genomic_DNA"/>
</dbReference>
<feature type="binding site" evidence="9">
    <location>
        <position position="199"/>
    </location>
    <ligand>
        <name>Mg(2+)</name>
        <dbReference type="ChEBI" id="CHEBI:18420"/>
    </ligand>
</feature>
<evidence type="ECO:0000313" key="11">
    <source>
        <dbReference type="EMBL" id="SHO54086.1"/>
    </source>
</evidence>
<dbReference type="AlphaFoldDB" id="A0A1M7YNK5"/>
<feature type="binding site" evidence="9">
    <location>
        <position position="186"/>
    </location>
    <ligand>
        <name>Mg(2+)</name>
        <dbReference type="ChEBI" id="CHEBI:18420"/>
    </ligand>
</feature>
<feature type="active site" description="Proton acceptor" evidence="8">
    <location>
        <position position="181"/>
    </location>
</feature>
<dbReference type="PANTHER" id="PTHR21310:SF41">
    <property type="entry name" value="3'-PHOSPHOTRANSFERASE, PUTATIVE-RELATED"/>
    <property type="match status" value="1"/>
</dbReference>
<evidence type="ECO:0000256" key="9">
    <source>
        <dbReference type="PIRSR" id="PIRSR000706-2"/>
    </source>
</evidence>
<evidence type="ECO:0000256" key="5">
    <source>
        <dbReference type="ARBA" id="ARBA00022840"/>
    </source>
</evidence>
<dbReference type="GO" id="GO:0016773">
    <property type="term" value="F:phosphotransferase activity, alcohol group as acceptor"/>
    <property type="evidence" value="ECO:0007669"/>
    <property type="project" value="InterPro"/>
</dbReference>
<dbReference type="GO" id="GO:0046872">
    <property type="term" value="F:metal ion binding"/>
    <property type="evidence" value="ECO:0007669"/>
    <property type="project" value="UniProtKB-KW"/>
</dbReference>
<keyword evidence="2 7" id="KW-0808">Transferase</keyword>
<dbReference type="PIRSF" id="PIRSF000706">
    <property type="entry name" value="Kanamycin_kin"/>
    <property type="match status" value="1"/>
</dbReference>
<dbReference type="GO" id="GO:0046677">
    <property type="term" value="P:response to antibiotic"/>
    <property type="evidence" value="ECO:0007669"/>
    <property type="project" value="UniProtKB-KW"/>
</dbReference>
<dbReference type="Proteomes" id="UP000184612">
    <property type="component" value="Unassembled WGS sequence"/>
</dbReference>
<dbReference type="SUPFAM" id="SSF56112">
    <property type="entry name" value="Protein kinase-like (PK-like)"/>
    <property type="match status" value="1"/>
</dbReference>
<dbReference type="GO" id="GO:0016301">
    <property type="term" value="F:kinase activity"/>
    <property type="evidence" value="ECO:0007669"/>
    <property type="project" value="UniProtKB-KW"/>
</dbReference>
<keyword evidence="9" id="KW-0460">Magnesium</keyword>
<evidence type="ECO:0000256" key="4">
    <source>
        <dbReference type="ARBA" id="ARBA00022777"/>
    </source>
</evidence>
<dbReference type="Gene3D" id="3.90.1200.10">
    <property type="match status" value="1"/>
</dbReference>
<keyword evidence="12" id="KW-1185">Reference proteome</keyword>
<protein>
    <submittedName>
        <fullName evidence="11">Kanamycin kinase</fullName>
    </submittedName>
</protein>
<dbReference type="RefSeq" id="WP_073591145.1">
    <property type="nucleotide sequence ID" value="NZ_FRFD01000017.1"/>
</dbReference>
<proteinExistence type="inferred from homology"/>
<evidence type="ECO:0000256" key="6">
    <source>
        <dbReference type="ARBA" id="ARBA00023251"/>
    </source>
</evidence>
<dbReference type="OrthoDB" id="3806873at2"/>
<evidence type="ECO:0000256" key="1">
    <source>
        <dbReference type="ARBA" id="ARBA00006219"/>
    </source>
</evidence>
<evidence type="ECO:0000313" key="12">
    <source>
        <dbReference type="Proteomes" id="UP000184612"/>
    </source>
</evidence>
<name>A0A1M7YNK5_9FIRM</name>
<evidence type="ECO:0000256" key="8">
    <source>
        <dbReference type="PIRSR" id="PIRSR000706-1"/>
    </source>
</evidence>
<keyword evidence="5 7" id="KW-0067">ATP-binding</keyword>
<organism evidence="11 12">
    <name type="scientific">Anaerocolumna xylanovorans DSM 12503</name>
    <dbReference type="NCBI Taxonomy" id="1121345"/>
    <lineage>
        <taxon>Bacteria</taxon>
        <taxon>Bacillati</taxon>
        <taxon>Bacillota</taxon>
        <taxon>Clostridia</taxon>
        <taxon>Lachnospirales</taxon>
        <taxon>Lachnospiraceae</taxon>
        <taxon>Anaerocolumna</taxon>
    </lineage>
</organism>
<evidence type="ECO:0000256" key="7">
    <source>
        <dbReference type="PIRNR" id="PIRNR000706"/>
    </source>
</evidence>
<evidence type="ECO:0000259" key="10">
    <source>
        <dbReference type="Pfam" id="PF01636"/>
    </source>
</evidence>
<accession>A0A1M7YNK5</accession>
<sequence>MNLYIPENIRKIIGSRPYSLDAIGMSDSQVICFDDMVLKIEKQGEESDNEHRIMFWLADKLSVPKILCSYKEDGINYLLMSRIMGEMSCSPKLLENPKELVRLLAKGLKMLWSVDISDCPHSNSIENKLKLAEFRVQSNLCGMEDAEPKTYGKKGFESPAKLLEWLKENKPDEELVFSHGDYCLPNIFIKDNNVNGFIDLGRSGVADKYQDIALCYRSLQHNYNGSYGGKIYEDFNPELLFNELGILPDWDKIKYYILMDELF</sequence>
<dbReference type="GO" id="GO:0005524">
    <property type="term" value="F:ATP binding"/>
    <property type="evidence" value="ECO:0007669"/>
    <property type="project" value="UniProtKB-KW"/>
</dbReference>
<dbReference type="NCBIfam" id="NF033068">
    <property type="entry name" value="APH_3p"/>
    <property type="match status" value="1"/>
</dbReference>
<reference evidence="11 12" key="1">
    <citation type="submission" date="2016-12" db="EMBL/GenBank/DDBJ databases">
        <authorList>
            <person name="Song W.-J."/>
            <person name="Kurnit D.M."/>
        </authorList>
    </citation>
    <scope>NUCLEOTIDE SEQUENCE [LARGE SCALE GENOMIC DNA]</scope>
    <source>
        <strain evidence="11 12">DSM 12503</strain>
    </source>
</reference>
<dbReference type="PANTHER" id="PTHR21310">
    <property type="entry name" value="AMINOGLYCOSIDE PHOSPHOTRANSFERASE-RELATED-RELATED"/>
    <property type="match status" value="1"/>
</dbReference>
<dbReference type="InterPro" id="IPR051678">
    <property type="entry name" value="AGP_Transferase"/>
</dbReference>
<dbReference type="Pfam" id="PF01636">
    <property type="entry name" value="APH"/>
    <property type="match status" value="1"/>
</dbReference>
<evidence type="ECO:0000256" key="2">
    <source>
        <dbReference type="ARBA" id="ARBA00022679"/>
    </source>
</evidence>
<dbReference type="CDD" id="cd05150">
    <property type="entry name" value="APH"/>
    <property type="match status" value="1"/>
</dbReference>
<keyword evidence="3 7" id="KW-0547">Nucleotide-binding</keyword>
<dbReference type="Gene3D" id="3.30.200.20">
    <property type="entry name" value="Phosphorylase Kinase, domain 1"/>
    <property type="match status" value="1"/>
</dbReference>